<keyword evidence="2" id="KW-1185">Reference proteome</keyword>
<reference evidence="1 2" key="1">
    <citation type="journal article" date="2012" name="J. Bacteriol.">
        <title>Genome Sequence of the Filamentous Bacterium Fibrisoma limi BUZ 3T.</title>
        <authorList>
            <person name="Filippini M."/>
            <person name="Qi W."/>
            <person name="Jaenicke S."/>
            <person name="Goesmann A."/>
            <person name="Smits T.H."/>
            <person name="Bagheri H.C."/>
        </authorList>
    </citation>
    <scope>NUCLEOTIDE SEQUENCE [LARGE SCALE GENOMIC DNA]</scope>
    <source>
        <strain evidence="2">BUZ 3T</strain>
    </source>
</reference>
<protein>
    <submittedName>
        <fullName evidence="1">Uncharacterized protein</fullName>
    </submittedName>
</protein>
<proteinExistence type="predicted"/>
<organism evidence="1 2">
    <name type="scientific">Fibrisoma limi BUZ 3</name>
    <dbReference type="NCBI Taxonomy" id="1185876"/>
    <lineage>
        <taxon>Bacteria</taxon>
        <taxon>Pseudomonadati</taxon>
        <taxon>Bacteroidota</taxon>
        <taxon>Cytophagia</taxon>
        <taxon>Cytophagales</taxon>
        <taxon>Spirosomataceae</taxon>
        <taxon>Fibrisoma</taxon>
    </lineage>
</organism>
<dbReference type="Proteomes" id="UP000009309">
    <property type="component" value="Unassembled WGS sequence"/>
</dbReference>
<name>I2GN23_9BACT</name>
<evidence type="ECO:0000313" key="2">
    <source>
        <dbReference type="Proteomes" id="UP000009309"/>
    </source>
</evidence>
<dbReference type="STRING" id="1185876.BN8_04551"/>
<dbReference type="EMBL" id="CAIT01000009">
    <property type="protein sequence ID" value="CCH55301.1"/>
    <property type="molecule type" value="Genomic_DNA"/>
</dbReference>
<accession>I2GN23</accession>
<evidence type="ECO:0000313" key="1">
    <source>
        <dbReference type="EMBL" id="CCH55301.1"/>
    </source>
</evidence>
<dbReference type="eggNOG" id="ENOG5033FJU">
    <property type="taxonomic scope" value="Bacteria"/>
</dbReference>
<comment type="caution">
    <text evidence="1">The sequence shown here is derived from an EMBL/GenBank/DDBJ whole genome shotgun (WGS) entry which is preliminary data.</text>
</comment>
<gene>
    <name evidence="1" type="ORF">BN8_04551</name>
</gene>
<sequence length="177" mass="19816">MNVIPFSVLNCRFYYFTFFSISFLLIGSLSQAQTPMPTRLAHRILSGYSVITDAPVNKGKPTLFVFEQADTFKTVFQPASGQRQTNPNFSKEMVVGVVLPSTGKSPKLTVSRVFVKDSVLTFRYIKQTDTSKTASVQTTTVTPMLLVAIPKQTVLSARLIENGRLVQTIKRREEEDK</sequence>
<dbReference type="AlphaFoldDB" id="I2GN23"/>